<keyword evidence="2" id="KW-0449">Lipoprotein</keyword>
<proteinExistence type="predicted"/>
<accession>A0A6G5QHR1</accession>
<dbReference type="PROSITE" id="PS51257">
    <property type="entry name" value="PROKAR_LIPOPROTEIN"/>
    <property type="match status" value="1"/>
</dbReference>
<sequence>MRILNLALFSLIALLFSACAKPQPYDYSEFLSAKPKSILVLPPTNQTTDIKAPASILANSLIPLNEAGYYVYPIALVYDTFKNNGISEADEIAKIPLPKLREIFKADSVLYLDITDYGTKYVLLSSYTIVGVSAKLFDLRSQKLLWQKSAYAQTDSGGDNSGIVGMLISAVVTQIANSISDASYDLANQAMWQLYAPDCSNCLLRGYRAKHFGEDVQLKN</sequence>
<reference evidence="2 3" key="1">
    <citation type="submission" date="2016-07" db="EMBL/GenBank/DDBJ databases">
        <title>Comparative genomics of the Campylobacter concisus group.</title>
        <authorList>
            <person name="Miller W.G."/>
            <person name="Yee E."/>
            <person name="Chapman M.H."/>
            <person name="Huynh S."/>
            <person name="Bono J.L."/>
            <person name="On S.L.W."/>
            <person name="StLeger J."/>
            <person name="Foster G."/>
            <person name="Parker C.T."/>
        </authorList>
    </citation>
    <scope>NUCLEOTIDE SEQUENCE [LARGE SCALE GENOMIC DNA]</scope>
    <source>
        <strain evidence="2 3">CCUG 21559</strain>
    </source>
</reference>
<name>A0A6G5QHR1_9BACT</name>
<feature type="chain" id="PRO_5026080929" evidence="1">
    <location>
        <begin position="21"/>
        <end position="220"/>
    </location>
</feature>
<feature type="signal peptide" evidence="1">
    <location>
        <begin position="1"/>
        <end position="20"/>
    </location>
</feature>
<keyword evidence="1" id="KW-0732">Signal</keyword>
<dbReference type="EMBL" id="CP012542">
    <property type="protein sequence ID" value="QCD45117.1"/>
    <property type="molecule type" value="Genomic_DNA"/>
</dbReference>
<evidence type="ECO:0000313" key="3">
    <source>
        <dbReference type="Proteomes" id="UP000503264"/>
    </source>
</evidence>
<dbReference type="Proteomes" id="UP000503264">
    <property type="component" value="Chromosome"/>
</dbReference>
<dbReference type="Pfam" id="PF05643">
    <property type="entry name" value="GNA1162-like"/>
    <property type="match status" value="1"/>
</dbReference>
<keyword evidence="3" id="KW-1185">Reference proteome</keyword>
<dbReference type="AlphaFoldDB" id="A0A6G5QHR1"/>
<protein>
    <submittedName>
        <fullName evidence="2">Putative lipoprotein (DUF799 domain)</fullName>
    </submittedName>
</protein>
<dbReference type="RefSeq" id="WP_171993960.1">
    <property type="nucleotide sequence ID" value="NZ_CP012542.1"/>
</dbReference>
<organism evidence="2 3">
    <name type="scientific">Campylobacter mucosalis CCUG 21559</name>
    <dbReference type="NCBI Taxonomy" id="1032067"/>
    <lineage>
        <taxon>Bacteria</taxon>
        <taxon>Pseudomonadati</taxon>
        <taxon>Campylobacterota</taxon>
        <taxon>Epsilonproteobacteria</taxon>
        <taxon>Campylobacterales</taxon>
        <taxon>Campylobacteraceae</taxon>
        <taxon>Campylobacter</taxon>
    </lineage>
</organism>
<evidence type="ECO:0000256" key="1">
    <source>
        <dbReference type="SAM" id="SignalP"/>
    </source>
</evidence>
<gene>
    <name evidence="2" type="ORF">CMUC_1353</name>
</gene>
<dbReference type="InterPro" id="IPR008517">
    <property type="entry name" value="GNA1162-like"/>
</dbReference>
<evidence type="ECO:0000313" key="2">
    <source>
        <dbReference type="EMBL" id="QCD45117.1"/>
    </source>
</evidence>
<dbReference type="Gene3D" id="3.40.50.10610">
    <property type="entry name" value="ABC-type transport auxiliary lipoprotein component"/>
    <property type="match status" value="1"/>
</dbReference>